<proteinExistence type="predicted"/>
<reference evidence="1" key="1">
    <citation type="journal article" date="2014" name="Nat. Commun.">
        <title>The tobacco genome sequence and its comparison with those of tomato and potato.</title>
        <authorList>
            <person name="Sierro N."/>
            <person name="Battey J.N."/>
            <person name="Ouadi S."/>
            <person name="Bakaher N."/>
            <person name="Bovet L."/>
            <person name="Willig A."/>
            <person name="Goepfert S."/>
            <person name="Peitsch M.C."/>
            <person name="Ivanov N.V."/>
        </authorList>
    </citation>
    <scope>NUCLEOTIDE SEQUENCE [LARGE SCALE GENOMIC DNA]</scope>
</reference>
<reference evidence="2" key="2">
    <citation type="submission" date="2025-08" db="UniProtKB">
        <authorList>
            <consortium name="RefSeq"/>
        </authorList>
    </citation>
    <scope>IDENTIFICATION</scope>
    <source>
        <tissue evidence="2">Leaf</tissue>
    </source>
</reference>
<name>A0AC58S3P2_TOBAC</name>
<keyword evidence="1" id="KW-1185">Reference proteome</keyword>
<protein>
    <submittedName>
        <fullName evidence="2">Uncharacterized protein LOC107800148</fullName>
    </submittedName>
</protein>
<dbReference type="RefSeq" id="XP_075079610.1">
    <property type="nucleotide sequence ID" value="XM_075223509.1"/>
</dbReference>
<evidence type="ECO:0000313" key="1">
    <source>
        <dbReference type="Proteomes" id="UP000790787"/>
    </source>
</evidence>
<accession>A0AC58S3P2</accession>
<evidence type="ECO:0000313" key="2">
    <source>
        <dbReference type="RefSeq" id="XP_075079610.1"/>
    </source>
</evidence>
<organism evidence="1 2">
    <name type="scientific">Nicotiana tabacum</name>
    <name type="common">Common tobacco</name>
    <dbReference type="NCBI Taxonomy" id="4097"/>
    <lineage>
        <taxon>Eukaryota</taxon>
        <taxon>Viridiplantae</taxon>
        <taxon>Streptophyta</taxon>
        <taxon>Embryophyta</taxon>
        <taxon>Tracheophyta</taxon>
        <taxon>Spermatophyta</taxon>
        <taxon>Magnoliopsida</taxon>
        <taxon>eudicotyledons</taxon>
        <taxon>Gunneridae</taxon>
        <taxon>Pentapetalae</taxon>
        <taxon>asterids</taxon>
        <taxon>lamiids</taxon>
        <taxon>Solanales</taxon>
        <taxon>Solanaceae</taxon>
        <taxon>Nicotianoideae</taxon>
        <taxon>Nicotianeae</taxon>
        <taxon>Nicotiana</taxon>
    </lineage>
</organism>
<sequence>MVDNNKIGLVDTGARKQLVERDTGLANEVKMLRQHMTGMYHAWMTGKAPPPPPPSFLNSTFTQTPVIVPDDPPYSPDPLAYHGFPNHPSSSITHLPITFPKNCPPILSTIPNNEHPLKAHDAQYYPSEVAHKVPNSYKQGPRDEPNAENEKFTGRKGRDGIPRRLKGIKQSLKNKQGMGDQGSMSYKELSMSPDVHLPTGFKVPKFNLYDGCGDPVAHLRDYCSEMRSVGEKDDLLMAYFSESLTGAALEWHNRQDVCKWPRLGDMAQDFVQYFQYKSGVTPDRSSLSKMEKKPEESFREFGLRWREQAARANTPIGEEEMVELFLQA</sequence>
<dbReference type="Proteomes" id="UP000790787">
    <property type="component" value="Chromosome 10"/>
</dbReference>
<gene>
    <name evidence="2" type="primary">LOC107800148</name>
</gene>